<dbReference type="RefSeq" id="WP_418294792.1">
    <property type="nucleotide sequence ID" value="NZ_CP016617.1"/>
</dbReference>
<proteinExistence type="predicted"/>
<dbReference type="AlphaFoldDB" id="A0A1B2ETH2"/>
<evidence type="ECO:0000313" key="3">
    <source>
        <dbReference type="EMBL" id="ANY83239.1"/>
    </source>
</evidence>
<dbReference type="SUPFAM" id="SSF160935">
    <property type="entry name" value="VPA0735-like"/>
    <property type="match status" value="1"/>
</dbReference>
<dbReference type="Pfam" id="PF06863">
    <property type="entry name" value="DUF1254"/>
    <property type="match status" value="1"/>
</dbReference>
<dbReference type="PANTHER" id="PTHR36509:SF3">
    <property type="entry name" value="SIGNAL PEPTIDE PROTEIN"/>
    <property type="match status" value="1"/>
</dbReference>
<geneLocation type="plasmid" evidence="3">
    <name>unnamed1</name>
</geneLocation>
<dbReference type="Gene3D" id="2.60.40.1610">
    <property type="entry name" value="Domain of unknown function DUF1254"/>
    <property type="match status" value="1"/>
</dbReference>
<feature type="domain" description="DUF1214" evidence="1">
    <location>
        <begin position="354"/>
        <end position="458"/>
    </location>
</feature>
<dbReference type="Pfam" id="PF06742">
    <property type="entry name" value="DUF1214"/>
    <property type="match status" value="1"/>
</dbReference>
<evidence type="ECO:0000259" key="2">
    <source>
        <dbReference type="Pfam" id="PF06863"/>
    </source>
</evidence>
<dbReference type="EMBL" id="CP016617">
    <property type="protein sequence ID" value="ANY83239.1"/>
    <property type="molecule type" value="Genomic_DNA"/>
</dbReference>
<dbReference type="PANTHER" id="PTHR36509">
    <property type="entry name" value="BLL3101 PROTEIN"/>
    <property type="match status" value="1"/>
</dbReference>
<protein>
    <recommendedName>
        <fullName evidence="4">DUF1254 domain-containing protein</fullName>
    </recommendedName>
</protein>
<dbReference type="KEGG" id="moc:BB934_29660"/>
<evidence type="ECO:0008006" key="4">
    <source>
        <dbReference type="Google" id="ProtNLM"/>
    </source>
</evidence>
<dbReference type="InterPro" id="IPR010621">
    <property type="entry name" value="DUF1214"/>
</dbReference>
<dbReference type="InterPro" id="IPR010679">
    <property type="entry name" value="DUF1254"/>
</dbReference>
<name>A0A1B2ETH2_9HYPH</name>
<dbReference type="Gene3D" id="2.60.120.600">
    <property type="entry name" value="Domain of unknown function DUF1214, C-terminal domain"/>
    <property type="match status" value="1"/>
</dbReference>
<dbReference type="Gene3D" id="1.10.3360.10">
    <property type="entry name" value="VPA0735-like domain"/>
    <property type="match status" value="1"/>
</dbReference>
<gene>
    <name evidence="3" type="ORF">BB934_29660</name>
</gene>
<reference evidence="3" key="1">
    <citation type="submission" date="2016-07" db="EMBL/GenBank/DDBJ databases">
        <title>Microvirga ossetica sp. nov. a new species of rhizobia isolated from root nodules of the legume species Vicia alpestris Steven originated from North Ossetia region in the Caucasus.</title>
        <authorList>
            <person name="Safronova V.I."/>
            <person name="Kuznetsova I.G."/>
            <person name="Sazanova A.L."/>
            <person name="Belimov A."/>
            <person name="Andronov E."/>
            <person name="Osledkin Y.S."/>
            <person name="Onishchuk O.P."/>
            <person name="Kurchak O.N."/>
            <person name="Shaposhnikov A.I."/>
            <person name="Willems A."/>
            <person name="Tikhonovich I.A."/>
        </authorList>
    </citation>
    <scope>NUCLEOTIDE SEQUENCE [LARGE SCALE GENOMIC DNA]</scope>
    <source>
        <strain evidence="3">V5/3M</strain>
        <plasmid evidence="3">unnamed1</plasmid>
    </source>
</reference>
<dbReference type="InterPro" id="IPR037050">
    <property type="entry name" value="DUF1254_sf"/>
</dbReference>
<accession>A0A1B2ETH2</accession>
<evidence type="ECO:0000259" key="1">
    <source>
        <dbReference type="Pfam" id="PF06742"/>
    </source>
</evidence>
<dbReference type="InterPro" id="IPR037049">
    <property type="entry name" value="DUF1214_C_sf"/>
</dbReference>
<keyword evidence="3" id="KW-0614">Plasmid</keyword>
<feature type="domain" description="DUF1254" evidence="2">
    <location>
        <begin position="77"/>
        <end position="202"/>
    </location>
</feature>
<sequence length="476" mass="53186">MLAAFLTIPATQAQDGMEPLGGQPPEGATASVKDFDYQIKYQRAFEAVLWNMPAIAIYSFRRAAFDNLGIRDNDIVAYSAPATPKLEAITANSTTPYITAFTDLRQGPVVLEVPAASAEGSVYGQVVDAWQFTIADVGPSGIDKGQGGKFLFTPPGYQGAIPPGYIHVTSPNFRIALAFRSVPAPGKSAADAYQYSKKLRMYYLSEAGSPPEQRFVDPIDKRYPTLPFYDGRHFEDMHAILSVEPVNPQDKVMMGMLTSLGIEKGKPFSPDETAKRAMQQAAIDAWFYMQHWFDNMPREKFYWPDRHYASLLQADANRTFTFGYDNHIDLIGRAAEYFWCTYMPKELSDTPATQYLMAMADKDGKLLQAGKLYKIDVPADMPVKQFWALTVYNRATMSFIYSDSNRTTLSSYDLDGMRKNADGSVTIYVGPKPPQGLEANWIPTAEKRPLPAMRFYGGTEALNNKTFKMPDFELVE</sequence>
<organism evidence="3">
    <name type="scientific">Microvirga ossetica</name>
    <dbReference type="NCBI Taxonomy" id="1882682"/>
    <lineage>
        <taxon>Bacteria</taxon>
        <taxon>Pseudomonadati</taxon>
        <taxon>Pseudomonadota</taxon>
        <taxon>Alphaproteobacteria</taxon>
        <taxon>Hyphomicrobiales</taxon>
        <taxon>Methylobacteriaceae</taxon>
        <taxon>Microvirga</taxon>
    </lineage>
</organism>